<dbReference type="Proteomes" id="UP001634394">
    <property type="component" value="Unassembled WGS sequence"/>
</dbReference>
<dbReference type="InterPro" id="IPR036505">
    <property type="entry name" value="Amidase/PGRP_sf"/>
</dbReference>
<dbReference type="Pfam" id="PF01510">
    <property type="entry name" value="Amidase_2"/>
    <property type="match status" value="1"/>
</dbReference>
<evidence type="ECO:0000313" key="7">
    <source>
        <dbReference type="Proteomes" id="UP001634394"/>
    </source>
</evidence>
<dbReference type="InterPro" id="IPR006619">
    <property type="entry name" value="PGRP_domain_met/bac"/>
</dbReference>
<dbReference type="SMART" id="SM00701">
    <property type="entry name" value="PGRP"/>
    <property type="match status" value="1"/>
</dbReference>
<protein>
    <recommendedName>
        <fullName evidence="8">Peptidoglycan recognition protein</fullName>
    </recommendedName>
</protein>
<sequence>MLVSKHIGKIIMGKHMIVACIMLSSLSINVADNDVQRNVYQLKGMKRTLKANIVQRHILEKRNTDLERNTDKSMHAINNVEERTEFQLQNHIDNDASINTIEGRNLKKDDTVIGQLGPKILKVANAPTHRANQINKREPMDSNEIDVSYSLCHVKEVCDDQEDGSNPCSIIIPREEWKARKTKAAKNMTVPVRNVFIHHTAMDRCNSLETCSFEMRKIQNFHMDEKGWDDIGYSFLVGDDGKAYEARGWGRVGAHTRGWNDKSISIAVMGNFNFQLPSVPALKAIDRLISCGIDRDTVLPYYNLYGHRDAASQFDSPGHMLYDMMQNWSHFKTRTS</sequence>
<evidence type="ECO:0000256" key="3">
    <source>
        <dbReference type="SAM" id="SignalP"/>
    </source>
</evidence>
<evidence type="ECO:0000256" key="1">
    <source>
        <dbReference type="ARBA" id="ARBA00007553"/>
    </source>
</evidence>
<dbReference type="Gene3D" id="3.40.80.10">
    <property type="entry name" value="Peptidoglycan recognition protein-like"/>
    <property type="match status" value="1"/>
</dbReference>
<name>A0ABD3Y0C7_SINWO</name>
<evidence type="ECO:0000259" key="5">
    <source>
        <dbReference type="SMART" id="SM00701"/>
    </source>
</evidence>
<dbReference type="InterPro" id="IPR002502">
    <property type="entry name" value="Amidase_domain"/>
</dbReference>
<comment type="similarity">
    <text evidence="1">Belongs to the N-acetylmuramoyl-L-alanine amidase 2 family.</text>
</comment>
<accession>A0ABD3Y0C7</accession>
<evidence type="ECO:0000259" key="4">
    <source>
        <dbReference type="SMART" id="SM00644"/>
    </source>
</evidence>
<gene>
    <name evidence="6" type="ORF">ACJMK2_004166</name>
</gene>
<dbReference type="SUPFAM" id="SSF55846">
    <property type="entry name" value="N-acetylmuramoyl-L-alanine amidase-like"/>
    <property type="match status" value="1"/>
</dbReference>
<proteinExistence type="inferred from homology"/>
<dbReference type="PANTHER" id="PTHR11022:SF41">
    <property type="entry name" value="PEPTIDOGLYCAN-RECOGNITION PROTEIN LC-RELATED"/>
    <property type="match status" value="1"/>
</dbReference>
<dbReference type="PANTHER" id="PTHR11022">
    <property type="entry name" value="PEPTIDOGLYCAN RECOGNITION PROTEIN"/>
    <property type="match status" value="1"/>
</dbReference>
<reference evidence="6 7" key="1">
    <citation type="submission" date="2024-11" db="EMBL/GenBank/DDBJ databases">
        <title>Chromosome-level genome assembly of the freshwater bivalve Anodonta woodiana.</title>
        <authorList>
            <person name="Chen X."/>
        </authorList>
    </citation>
    <scope>NUCLEOTIDE SEQUENCE [LARGE SCALE GENOMIC DNA]</scope>
    <source>
        <strain evidence="6">MN2024</strain>
        <tissue evidence="6">Gills</tissue>
    </source>
</reference>
<feature type="domain" description="Peptidoglycan recognition protein family" evidence="5">
    <location>
        <begin position="169"/>
        <end position="311"/>
    </location>
</feature>
<keyword evidence="2" id="KW-0391">Immunity</keyword>
<dbReference type="EMBL" id="JBJQND010000001">
    <property type="protein sequence ID" value="KAL3891924.1"/>
    <property type="molecule type" value="Genomic_DNA"/>
</dbReference>
<organism evidence="6 7">
    <name type="scientific">Sinanodonta woodiana</name>
    <name type="common">Chinese pond mussel</name>
    <name type="synonym">Anodonta woodiana</name>
    <dbReference type="NCBI Taxonomy" id="1069815"/>
    <lineage>
        <taxon>Eukaryota</taxon>
        <taxon>Metazoa</taxon>
        <taxon>Spiralia</taxon>
        <taxon>Lophotrochozoa</taxon>
        <taxon>Mollusca</taxon>
        <taxon>Bivalvia</taxon>
        <taxon>Autobranchia</taxon>
        <taxon>Heteroconchia</taxon>
        <taxon>Palaeoheterodonta</taxon>
        <taxon>Unionida</taxon>
        <taxon>Unionoidea</taxon>
        <taxon>Unionidae</taxon>
        <taxon>Unioninae</taxon>
        <taxon>Sinanodonta</taxon>
    </lineage>
</organism>
<feature type="signal peptide" evidence="3">
    <location>
        <begin position="1"/>
        <end position="31"/>
    </location>
</feature>
<dbReference type="CDD" id="cd06583">
    <property type="entry name" value="PGRP"/>
    <property type="match status" value="1"/>
</dbReference>
<dbReference type="FunFam" id="3.40.80.10:FF:000001">
    <property type="entry name" value="Peptidoglycan recognition protein 1"/>
    <property type="match status" value="1"/>
</dbReference>
<dbReference type="GO" id="GO:0002376">
    <property type="term" value="P:immune system process"/>
    <property type="evidence" value="ECO:0007669"/>
    <property type="project" value="UniProtKB-KW"/>
</dbReference>
<comment type="caution">
    <text evidence="6">The sequence shown here is derived from an EMBL/GenBank/DDBJ whole genome shotgun (WGS) entry which is preliminary data.</text>
</comment>
<feature type="domain" description="N-acetylmuramoyl-L-alanine amidase" evidence="4">
    <location>
        <begin position="177"/>
        <end position="318"/>
    </location>
</feature>
<dbReference type="AlphaFoldDB" id="A0ABD3Y0C7"/>
<evidence type="ECO:0008006" key="8">
    <source>
        <dbReference type="Google" id="ProtNLM"/>
    </source>
</evidence>
<dbReference type="InterPro" id="IPR015510">
    <property type="entry name" value="PGRP"/>
</dbReference>
<feature type="chain" id="PRO_5044745858" description="Peptidoglycan recognition protein" evidence="3">
    <location>
        <begin position="32"/>
        <end position="336"/>
    </location>
</feature>
<evidence type="ECO:0000313" key="6">
    <source>
        <dbReference type="EMBL" id="KAL3891924.1"/>
    </source>
</evidence>
<keyword evidence="3" id="KW-0732">Signal</keyword>
<keyword evidence="7" id="KW-1185">Reference proteome</keyword>
<dbReference type="SMART" id="SM00644">
    <property type="entry name" value="Ami_2"/>
    <property type="match status" value="1"/>
</dbReference>
<evidence type="ECO:0000256" key="2">
    <source>
        <dbReference type="ARBA" id="ARBA00022859"/>
    </source>
</evidence>